<proteinExistence type="predicted"/>
<name>A0A2T2P7K8_CORCC</name>
<keyword evidence="2" id="KW-1185">Reference proteome</keyword>
<gene>
    <name evidence="1" type="ORF">BS50DRAFT_616969</name>
</gene>
<dbReference type="AlphaFoldDB" id="A0A2T2P7K8"/>
<dbReference type="Proteomes" id="UP000240883">
    <property type="component" value="Unassembled WGS sequence"/>
</dbReference>
<evidence type="ECO:0000313" key="2">
    <source>
        <dbReference type="Proteomes" id="UP000240883"/>
    </source>
</evidence>
<organism evidence="1 2">
    <name type="scientific">Corynespora cassiicola Philippines</name>
    <dbReference type="NCBI Taxonomy" id="1448308"/>
    <lineage>
        <taxon>Eukaryota</taxon>
        <taxon>Fungi</taxon>
        <taxon>Dikarya</taxon>
        <taxon>Ascomycota</taxon>
        <taxon>Pezizomycotina</taxon>
        <taxon>Dothideomycetes</taxon>
        <taxon>Pleosporomycetidae</taxon>
        <taxon>Pleosporales</taxon>
        <taxon>Corynesporascaceae</taxon>
        <taxon>Corynespora</taxon>
    </lineage>
</organism>
<dbReference type="EMBL" id="KZ678129">
    <property type="protein sequence ID" value="PSN73651.1"/>
    <property type="molecule type" value="Genomic_DNA"/>
</dbReference>
<accession>A0A2T2P7K8</accession>
<reference evidence="1 2" key="1">
    <citation type="journal article" date="2018" name="Front. Microbiol.">
        <title>Genome-Wide Analysis of Corynespora cassiicola Leaf Fall Disease Putative Effectors.</title>
        <authorList>
            <person name="Lopez D."/>
            <person name="Ribeiro S."/>
            <person name="Label P."/>
            <person name="Fumanal B."/>
            <person name="Venisse J.S."/>
            <person name="Kohler A."/>
            <person name="de Oliveira R.R."/>
            <person name="Labutti K."/>
            <person name="Lipzen A."/>
            <person name="Lail K."/>
            <person name="Bauer D."/>
            <person name="Ohm R.A."/>
            <person name="Barry K.W."/>
            <person name="Spatafora J."/>
            <person name="Grigoriev I.V."/>
            <person name="Martin F.M."/>
            <person name="Pujade-Renaud V."/>
        </authorList>
    </citation>
    <scope>NUCLEOTIDE SEQUENCE [LARGE SCALE GENOMIC DNA]</scope>
    <source>
        <strain evidence="1 2">Philippines</strain>
    </source>
</reference>
<evidence type="ECO:0000313" key="1">
    <source>
        <dbReference type="EMBL" id="PSN73651.1"/>
    </source>
</evidence>
<protein>
    <submittedName>
        <fullName evidence="1">Uncharacterized protein</fullName>
    </submittedName>
</protein>
<sequence>MPSSNTHSHNKAYTEENMAHRFKKLQICSSGNDFEANYDSTRNIVRCVTPNPRRIPIDDITTRNPLYRGPWSWDAKTLEQHVLRAHPSYDAKNPLTYPLITIDIIERHDGHYYDGHALLPPYFFYEYEIHLRFAIAHPQWEAVRFSSDLRLAYSTTFYPKAYQEEVEKKMARQERSRRLGETHDRMVPQEKCTWLG</sequence>